<comment type="similarity">
    <text evidence="2">Belongs to the major facilitator superfamily. Proton-dependent oligopeptide transporter (POT/PTR) (TC 2.A.17) family.</text>
</comment>
<dbReference type="GO" id="GO:0016020">
    <property type="term" value="C:membrane"/>
    <property type="evidence" value="ECO:0000318"/>
    <property type="project" value="GO_Central"/>
</dbReference>
<feature type="transmembrane region" description="Helical" evidence="6">
    <location>
        <begin position="129"/>
        <end position="149"/>
    </location>
</feature>
<evidence type="ECO:0000256" key="2">
    <source>
        <dbReference type="ARBA" id="ARBA00005982"/>
    </source>
</evidence>
<dbReference type="SUPFAM" id="SSF103473">
    <property type="entry name" value="MFS general substrate transporter"/>
    <property type="match status" value="1"/>
</dbReference>
<proteinExistence type="inferred from homology"/>
<reference evidence="8" key="1">
    <citation type="submission" date="2025-08" db="UniProtKB">
        <authorList>
            <consortium name="RefSeq"/>
        </authorList>
    </citation>
    <scope>IDENTIFICATION</scope>
</reference>
<dbReference type="GO" id="GO:0055085">
    <property type="term" value="P:transmembrane transport"/>
    <property type="evidence" value="ECO:0000318"/>
    <property type="project" value="GO_Central"/>
</dbReference>
<evidence type="ECO:0000313" key="7">
    <source>
        <dbReference type="Proteomes" id="UP000189703"/>
    </source>
</evidence>
<dbReference type="GO" id="GO:0022857">
    <property type="term" value="F:transmembrane transporter activity"/>
    <property type="evidence" value="ECO:0000318"/>
    <property type="project" value="GO_Central"/>
</dbReference>
<name>A0A1U8Q3F6_NELNU</name>
<keyword evidence="4 6" id="KW-1133">Transmembrane helix</keyword>
<dbReference type="Pfam" id="PF00854">
    <property type="entry name" value="PTR2"/>
    <property type="match status" value="1"/>
</dbReference>
<feature type="transmembrane region" description="Helical" evidence="6">
    <location>
        <begin position="236"/>
        <end position="256"/>
    </location>
</feature>
<keyword evidence="5 6" id="KW-0472">Membrane</keyword>
<feature type="transmembrane region" description="Helical" evidence="6">
    <location>
        <begin position="208"/>
        <end position="230"/>
    </location>
</feature>
<evidence type="ECO:0000256" key="6">
    <source>
        <dbReference type="SAM" id="Phobius"/>
    </source>
</evidence>
<feature type="transmembrane region" description="Helical" evidence="6">
    <location>
        <begin position="513"/>
        <end position="537"/>
    </location>
</feature>
<dbReference type="InterPro" id="IPR036259">
    <property type="entry name" value="MFS_trans_sf"/>
</dbReference>
<dbReference type="KEGG" id="nnu:104597552"/>
<dbReference type="PANTHER" id="PTHR11654">
    <property type="entry name" value="OLIGOPEPTIDE TRANSPORTER-RELATED"/>
    <property type="match status" value="1"/>
</dbReference>
<dbReference type="InParanoid" id="A0A1U8Q3F6"/>
<dbReference type="CDD" id="cd17419">
    <property type="entry name" value="MFS_NPF7"/>
    <property type="match status" value="1"/>
</dbReference>
<protein>
    <submittedName>
        <fullName evidence="8">Protein NRT1/ PTR FAMILY 7.1-like</fullName>
    </submittedName>
</protein>
<dbReference type="InterPro" id="IPR000109">
    <property type="entry name" value="POT_fam"/>
</dbReference>
<gene>
    <name evidence="8" type="primary">LOC104597552</name>
</gene>
<evidence type="ECO:0000256" key="3">
    <source>
        <dbReference type="ARBA" id="ARBA00022692"/>
    </source>
</evidence>
<dbReference type="OMA" id="YRYLKPC"/>
<dbReference type="FunCoup" id="A0A1U8Q3F6">
    <property type="interactions" value="1313"/>
</dbReference>
<comment type="subcellular location">
    <subcellularLocation>
        <location evidence="1">Membrane</location>
        <topology evidence="1">Multi-pass membrane protein</topology>
    </subcellularLocation>
</comment>
<feature type="transmembrane region" description="Helical" evidence="6">
    <location>
        <begin position="357"/>
        <end position="378"/>
    </location>
</feature>
<evidence type="ECO:0000256" key="4">
    <source>
        <dbReference type="ARBA" id="ARBA00022989"/>
    </source>
</evidence>
<feature type="transmembrane region" description="Helical" evidence="6">
    <location>
        <begin position="473"/>
        <end position="492"/>
    </location>
</feature>
<feature type="transmembrane region" description="Helical" evidence="6">
    <location>
        <begin position="434"/>
        <end position="453"/>
    </location>
</feature>
<keyword evidence="7" id="KW-1185">Reference proteome</keyword>
<accession>A0A1U8Q3F6</accession>
<feature type="transmembrane region" description="Helical" evidence="6">
    <location>
        <begin position="393"/>
        <end position="413"/>
    </location>
</feature>
<feature type="transmembrane region" description="Helical" evidence="6">
    <location>
        <begin position="60"/>
        <end position="85"/>
    </location>
</feature>
<feature type="transmembrane region" description="Helical" evidence="6">
    <location>
        <begin position="557"/>
        <end position="575"/>
    </location>
</feature>
<evidence type="ECO:0000256" key="5">
    <source>
        <dbReference type="ARBA" id="ARBA00023136"/>
    </source>
</evidence>
<dbReference type="AlphaFoldDB" id="A0A1U8Q3F6"/>
<feature type="transmembrane region" description="Helical" evidence="6">
    <location>
        <begin position="169"/>
        <end position="187"/>
    </location>
</feature>
<evidence type="ECO:0000313" key="8">
    <source>
        <dbReference type="RefSeq" id="XP_019053343.1"/>
    </source>
</evidence>
<evidence type="ECO:0000256" key="1">
    <source>
        <dbReference type="ARBA" id="ARBA00004141"/>
    </source>
</evidence>
<dbReference type="GeneID" id="104597552"/>
<dbReference type="RefSeq" id="XP_019053343.1">
    <property type="nucleotide sequence ID" value="XM_019197798.1"/>
</dbReference>
<organism evidence="7 8">
    <name type="scientific">Nelumbo nucifera</name>
    <name type="common">Sacred lotus</name>
    <dbReference type="NCBI Taxonomy" id="4432"/>
    <lineage>
        <taxon>Eukaryota</taxon>
        <taxon>Viridiplantae</taxon>
        <taxon>Streptophyta</taxon>
        <taxon>Embryophyta</taxon>
        <taxon>Tracheophyta</taxon>
        <taxon>Spermatophyta</taxon>
        <taxon>Magnoliopsida</taxon>
        <taxon>Proteales</taxon>
        <taxon>Nelumbonaceae</taxon>
        <taxon>Nelumbo</taxon>
    </lineage>
</organism>
<keyword evidence="3 6" id="KW-0812">Transmembrane</keyword>
<sequence length="604" mass="66024">MAALEISNKDISLKKQVIEENGFGESAVNTDLTQNEQKKGPVDENGSLVIKSNSGGWKPAFLLLANQGLATLAFFGVGVNLVLFLTRVLQQDNANAANNVSKWTGTVYMCSLIGAFLSDSYWGRYLTCAIFQLIFVLGLVLLSLSSWLFLIKPDGCGDGVIDCRPASSAGVAIFYLSIYLVAFGYGGHQPTIATLGSDQIDEHAKAAFFCYFYFALNVGSLFSNTILVYFEDSGKWTLGFLASAGSAVLALILFLIGTPKYRFFKPCGNPLPRVAQVFVATFRKWDVTVPADSEKLYELEGSESAIKGSRKIMHSNEFGFLDKAATKTQNDLHGTNDPWRLCTVTQVEEAKCVLKMLPIWLCTIIYSVVFTQMASLFVEQGVVMNSSTGDFRLPAASMSAFDICSVLVFTGIYRQILVPVAGRLTGNPKGLSELQRMGVGLIIGMLAMVAAGITEIERLRRVTPGYESSSLIIFWQIPQYTLVGASEVFMYVGQLEFFNGQAPDGIKSFGSSLCMASISLGNYVSSLLVNMVMGITARNNKPGWIPGNLNSGHMDRFYFLLAGLTVIDFGIYLYCAKWYKCIKLEGDVEAIEVEGQADDVLRKV</sequence>
<dbReference type="Gene3D" id="1.20.1250.20">
    <property type="entry name" value="MFS general substrate transporter like domains"/>
    <property type="match status" value="1"/>
</dbReference>
<dbReference type="Proteomes" id="UP000189703">
    <property type="component" value="Unplaced"/>
</dbReference>
<dbReference type="OrthoDB" id="8904098at2759"/>
<dbReference type="eggNOG" id="KOG1237">
    <property type="taxonomic scope" value="Eukaryota"/>
</dbReference>